<evidence type="ECO:0000313" key="2">
    <source>
        <dbReference type="Proteomes" id="UP000279372"/>
    </source>
</evidence>
<accession>A0A3M3ZI79</accession>
<dbReference type="EMBL" id="RBQB01000074">
    <property type="protein sequence ID" value="RMO94288.1"/>
    <property type="molecule type" value="Genomic_DNA"/>
</dbReference>
<comment type="caution">
    <text evidence="1">The sequence shown here is derived from an EMBL/GenBank/DDBJ whole genome shotgun (WGS) entry which is preliminary data.</text>
</comment>
<protein>
    <submittedName>
        <fullName evidence="1">Uncharacterized protein</fullName>
    </submittedName>
</protein>
<evidence type="ECO:0000313" key="1">
    <source>
        <dbReference type="EMBL" id="RMO94288.1"/>
    </source>
</evidence>
<dbReference type="AlphaFoldDB" id="A0A3M3ZI79"/>
<proteinExistence type="predicted"/>
<reference evidence="1 2" key="1">
    <citation type="submission" date="2018-08" db="EMBL/GenBank/DDBJ databases">
        <title>Recombination of ecologically and evolutionarily significant loci maintains genetic cohesion in the Pseudomonas syringae species complex.</title>
        <authorList>
            <person name="Dillon M."/>
            <person name="Thakur S."/>
            <person name="Almeida R.N.D."/>
            <person name="Weir B.S."/>
            <person name="Guttman D.S."/>
        </authorList>
    </citation>
    <scope>NUCLEOTIDE SEQUENCE [LARGE SCALE GENOMIC DNA]</scope>
    <source>
        <strain evidence="1 2">ICMP 8902</strain>
    </source>
</reference>
<dbReference type="Proteomes" id="UP000279372">
    <property type="component" value="Unassembled WGS sequence"/>
</dbReference>
<sequence>MLSVVKCLDPFIDSISVRRFYILKCPEKLSLLMLDACIVTL</sequence>
<name>A0A3M3ZI79_9PSED</name>
<organism evidence="1 2">
    <name type="scientific">Pseudomonas syringae pv. philadelphi</name>
    <dbReference type="NCBI Taxonomy" id="251706"/>
    <lineage>
        <taxon>Bacteria</taxon>
        <taxon>Pseudomonadati</taxon>
        <taxon>Pseudomonadota</taxon>
        <taxon>Gammaproteobacteria</taxon>
        <taxon>Pseudomonadales</taxon>
        <taxon>Pseudomonadaceae</taxon>
        <taxon>Pseudomonas</taxon>
    </lineage>
</organism>
<gene>
    <name evidence="1" type="ORF">ALQ33_02611</name>
</gene>